<feature type="repeat" description="ANK" evidence="3">
    <location>
        <begin position="73"/>
        <end position="105"/>
    </location>
</feature>
<accession>F8EZ01</accession>
<dbReference type="PANTHER" id="PTHR24198:SF165">
    <property type="entry name" value="ANKYRIN REPEAT-CONTAINING PROTEIN-RELATED"/>
    <property type="match status" value="1"/>
</dbReference>
<dbReference type="InterPro" id="IPR002110">
    <property type="entry name" value="Ankyrin_rpt"/>
</dbReference>
<feature type="repeat" description="ANK" evidence="3">
    <location>
        <begin position="290"/>
        <end position="322"/>
    </location>
</feature>
<name>F8EZ01_GRAC1</name>
<dbReference type="AlphaFoldDB" id="F8EZ01"/>
<feature type="repeat" description="ANK" evidence="3">
    <location>
        <begin position="718"/>
        <end position="750"/>
    </location>
</feature>
<feature type="repeat" description="ANK" evidence="3">
    <location>
        <begin position="323"/>
        <end position="356"/>
    </location>
</feature>
<feature type="repeat" description="ANK" evidence="3">
    <location>
        <begin position="391"/>
        <end position="423"/>
    </location>
</feature>
<dbReference type="OrthoDB" id="7543342at2"/>
<dbReference type="SUPFAM" id="SSF48403">
    <property type="entry name" value="Ankyrin repeat"/>
    <property type="match status" value="4"/>
</dbReference>
<feature type="repeat" description="ANK" evidence="3">
    <location>
        <begin position="619"/>
        <end position="651"/>
    </location>
</feature>
<dbReference type="EMBL" id="CP002868">
    <property type="protein sequence ID" value="AEJ19232.1"/>
    <property type="molecule type" value="Genomic_DNA"/>
</dbReference>
<evidence type="ECO:0000256" key="1">
    <source>
        <dbReference type="ARBA" id="ARBA00022737"/>
    </source>
</evidence>
<dbReference type="PANTHER" id="PTHR24198">
    <property type="entry name" value="ANKYRIN REPEAT AND PROTEIN KINASE DOMAIN-CONTAINING PROTEIN"/>
    <property type="match status" value="1"/>
</dbReference>
<reference evidence="5" key="1">
    <citation type="journal article" date="2013" name="Stand. Genomic Sci.">
        <title>Genome sequence of the thermophilic fresh-water bacterium Spirochaeta caldaria type strain (H1(T)), reclassification of Spirochaeta caldaria, Spirochaeta stenostrepta, and Spirochaeta zuelzerae in the genus Treponema as Treponema caldaria comb. nov., Treponema stenostrepta comb. nov., and Treponema zuelzerae comb. nov., and emendation of the genus Treponema.</title>
        <authorList>
            <person name="Abt B."/>
            <person name="Goker M."/>
            <person name="Scheuner C."/>
            <person name="Han C."/>
            <person name="Lu M."/>
            <person name="Misra M."/>
            <person name="Lapidus A."/>
            <person name="Nolan M."/>
            <person name="Lucas S."/>
            <person name="Hammon N."/>
            <person name="Deshpande S."/>
            <person name="Cheng J.F."/>
            <person name="Tapia R."/>
            <person name="Goodwin L.A."/>
            <person name="Pitluck S."/>
            <person name="Liolios K."/>
            <person name="Pagani I."/>
            <person name="Ivanova N."/>
            <person name="Mavromatis K."/>
            <person name="Mikhailova N."/>
            <person name="Huntemann M."/>
            <person name="Pati A."/>
            <person name="Chen A."/>
            <person name="Palaniappan K."/>
            <person name="Land M."/>
            <person name="Hauser L."/>
            <person name="Jeffries C.D."/>
            <person name="Rohde M."/>
            <person name="Spring S."/>
            <person name="Gronow S."/>
            <person name="Detter J.C."/>
            <person name="Bristow J."/>
            <person name="Eisen J.A."/>
            <person name="Markowitz V."/>
            <person name="Hugenholtz P."/>
            <person name="Kyrpides N.C."/>
            <person name="Woyke T."/>
            <person name="Klenk H.P."/>
        </authorList>
    </citation>
    <scope>NUCLEOTIDE SEQUENCE</scope>
    <source>
        <strain evidence="5">ATCC 51460 / DSM 7334 / H1</strain>
    </source>
</reference>
<keyword evidence="5" id="KW-1185">Reference proteome</keyword>
<dbReference type="HOGENOM" id="CLU_015673_0_0_12"/>
<feature type="repeat" description="ANK" evidence="3">
    <location>
        <begin position="357"/>
        <end position="390"/>
    </location>
</feature>
<sequence length="934" mass="101139">MEYAQQNTTYSFSQLYKLLMSVIFIINMIGCSSTPPPAPPQEDDVWSFIEKGKTEKVQEFFKGKMDINATDTKGRTPLHRAVELQDAELTSLFIALGANIDAQDNDGRTPLEIACLNNASACIEKLAQAKANIFLASKSETQPFLVAMQKGDPLLKALLNNDTVLQKNSNGQNTLHIAAAKGNISAVDAILNLSMPLNLKDSSGDTALDIALSSPESYNHASVAEKLIQAGYITKNEKFSYFIIAVRTSNVNVRFSDGLSPLHYASRYGHLGIVQLLLERKADVNVKDSSGTTPLHEAARGGYLDIMQLLIRSGALVNAQDAKGNSALHIVMPTIVRKDGMKLLLDNGANPNLKDNHGEAPLHLCVALDMGKDIADLLVLRGADVNIRNTKGETPLHIAVKFNRSDYILFLLSRQADIFADDTEGKTPFDLALAINNSALTELITQETVLKSDNKGNTLLHIATINSAPVKIIAQIIDNKGSVQSRNKAGDTALHFAVELDEREIGELLITRGADIFAVNSKGESPLYLAFKDPNNIKHWMLNSSTYDAQDGLGNGILHYTAQWRMDSIIPLLVQRGISLEMKNATGETPLFFAVRNNAPKTVNVLLSAGANIQARDKLGNTVLHAAVRWNATDCVPVLLQSGLDVNIQNLSGDTALHQAERLGIGIIANRLIQAKADLEIRNNQGQTPLFEAIISGVPSNVEVLLDTGANPMARNINGDTPLHISVSSNQKDICNLLLSRGAAIHAQNAQGKTPFQLAMAGSPEIVRVLLTKDRLALSDDYGRSPLHIAVLSGAAIPIIKTITDLGGRLNMVDAQGKTALRIAIDQEAWETAKFLIDIGADLFNIASDGESAASMIISRGPEIIKVLLNTKNINNKDPMGNTILHLAASKGNEATIKTLIELGALKSIKNNEDETPYDIAKRWGRTNIMNLLQ</sequence>
<feature type="repeat" description="ANK" evidence="3">
    <location>
        <begin position="652"/>
        <end position="684"/>
    </location>
</feature>
<feature type="repeat" description="ANK" evidence="3">
    <location>
        <begin position="880"/>
        <end position="912"/>
    </location>
</feature>
<feature type="repeat" description="ANK" evidence="3">
    <location>
        <begin position="170"/>
        <end position="202"/>
    </location>
</feature>
<dbReference type="KEGG" id="scd:Spica_1085"/>
<dbReference type="Gene3D" id="1.25.40.20">
    <property type="entry name" value="Ankyrin repeat-containing domain"/>
    <property type="match status" value="9"/>
</dbReference>
<feature type="repeat" description="ANK" evidence="3">
    <location>
        <begin position="685"/>
        <end position="717"/>
    </location>
</feature>
<dbReference type="Proteomes" id="UP000000503">
    <property type="component" value="Chromosome"/>
</dbReference>
<dbReference type="InterPro" id="IPR036770">
    <property type="entry name" value="Ankyrin_rpt-contain_sf"/>
</dbReference>
<dbReference type="STRING" id="744872.Spica_1085"/>
<proteinExistence type="predicted"/>
<dbReference type="PROSITE" id="PS50088">
    <property type="entry name" value="ANK_REPEAT"/>
    <property type="match status" value="15"/>
</dbReference>
<keyword evidence="1" id="KW-0677">Repeat</keyword>
<evidence type="ECO:0000256" key="2">
    <source>
        <dbReference type="ARBA" id="ARBA00023043"/>
    </source>
</evidence>
<feature type="repeat" description="ANK" evidence="3">
    <location>
        <begin position="489"/>
        <end position="521"/>
    </location>
</feature>
<dbReference type="Pfam" id="PF12796">
    <property type="entry name" value="Ank_2"/>
    <property type="match status" value="8"/>
</dbReference>
<feature type="repeat" description="ANK" evidence="3">
    <location>
        <begin position="782"/>
        <end position="815"/>
    </location>
</feature>
<feature type="repeat" description="ANK" evidence="3">
    <location>
        <begin position="586"/>
        <end position="618"/>
    </location>
</feature>
<gene>
    <name evidence="4" type="ordered locus">Spica_1085</name>
</gene>
<protein>
    <submittedName>
        <fullName evidence="4">Ankyrin</fullName>
    </submittedName>
</protein>
<evidence type="ECO:0000313" key="5">
    <source>
        <dbReference type="Proteomes" id="UP000000503"/>
    </source>
</evidence>
<dbReference type="SMART" id="SM00248">
    <property type="entry name" value="ANK"/>
    <property type="match status" value="22"/>
</dbReference>
<organism evidence="4 5">
    <name type="scientific">Gracilinema caldarium (strain ATCC 51460 / DSM 7334 / H1)</name>
    <name type="common">Treponema caldarium</name>
    <dbReference type="NCBI Taxonomy" id="744872"/>
    <lineage>
        <taxon>Bacteria</taxon>
        <taxon>Pseudomonadati</taxon>
        <taxon>Spirochaetota</taxon>
        <taxon>Spirochaetia</taxon>
        <taxon>Spirochaetales</taxon>
        <taxon>Breznakiellaceae</taxon>
        <taxon>Gracilinema</taxon>
    </lineage>
</organism>
<evidence type="ECO:0000313" key="4">
    <source>
        <dbReference type="EMBL" id="AEJ19232.1"/>
    </source>
</evidence>
<dbReference type="eggNOG" id="COG0666">
    <property type="taxonomic scope" value="Bacteria"/>
</dbReference>
<dbReference type="PRINTS" id="PR01415">
    <property type="entry name" value="ANKYRIN"/>
</dbReference>
<feature type="repeat" description="ANK" evidence="3">
    <location>
        <begin position="257"/>
        <end position="289"/>
    </location>
</feature>
<dbReference type="Pfam" id="PF00023">
    <property type="entry name" value="Ank"/>
    <property type="match status" value="1"/>
</dbReference>
<evidence type="ECO:0000256" key="3">
    <source>
        <dbReference type="PROSITE-ProRule" id="PRU00023"/>
    </source>
</evidence>
<dbReference type="PROSITE" id="PS50297">
    <property type="entry name" value="ANK_REP_REGION"/>
    <property type="match status" value="13"/>
</dbReference>
<keyword evidence="2 3" id="KW-0040">ANK repeat</keyword>